<dbReference type="Proteomes" id="UP000649573">
    <property type="component" value="Unassembled WGS sequence"/>
</dbReference>
<keyword evidence="3" id="KW-1185">Reference proteome</keyword>
<dbReference type="RefSeq" id="WP_189251750.1">
    <property type="nucleotide sequence ID" value="NZ_BMRE01000001.1"/>
</dbReference>
<sequence>MARGLFAAVCRPATLRSDATGKVLDVNGSSSATSDGSSCRRTERNRTGKEERAWHEY</sequence>
<proteinExistence type="predicted"/>
<protein>
    <submittedName>
        <fullName evidence="2">Uncharacterized protein</fullName>
    </submittedName>
</protein>
<evidence type="ECO:0000313" key="3">
    <source>
        <dbReference type="Proteomes" id="UP000649573"/>
    </source>
</evidence>
<organism evidence="2 3">
    <name type="scientific">Lentzea flava</name>
    <dbReference type="NCBI Taxonomy" id="103732"/>
    <lineage>
        <taxon>Bacteria</taxon>
        <taxon>Bacillati</taxon>
        <taxon>Actinomycetota</taxon>
        <taxon>Actinomycetes</taxon>
        <taxon>Pseudonocardiales</taxon>
        <taxon>Pseudonocardiaceae</taxon>
        <taxon>Lentzea</taxon>
    </lineage>
</organism>
<evidence type="ECO:0000313" key="2">
    <source>
        <dbReference type="EMBL" id="GGU15665.1"/>
    </source>
</evidence>
<comment type="caution">
    <text evidence="2">The sequence shown here is derived from an EMBL/GenBank/DDBJ whole genome shotgun (WGS) entry which is preliminary data.</text>
</comment>
<feature type="compositionally biased region" description="Basic and acidic residues" evidence="1">
    <location>
        <begin position="38"/>
        <end position="57"/>
    </location>
</feature>
<reference evidence="3" key="1">
    <citation type="journal article" date="2019" name="Int. J. Syst. Evol. Microbiol.">
        <title>The Global Catalogue of Microorganisms (GCM) 10K type strain sequencing project: providing services to taxonomists for standard genome sequencing and annotation.</title>
        <authorList>
            <consortium name="The Broad Institute Genomics Platform"/>
            <consortium name="The Broad Institute Genome Sequencing Center for Infectious Disease"/>
            <person name="Wu L."/>
            <person name="Ma J."/>
        </authorList>
    </citation>
    <scope>NUCLEOTIDE SEQUENCE [LARGE SCALE GENOMIC DNA]</scope>
    <source>
        <strain evidence="3">JCM 3296</strain>
    </source>
</reference>
<name>A0ABQ2UAM8_9PSEU</name>
<feature type="region of interest" description="Disordered" evidence="1">
    <location>
        <begin position="21"/>
        <end position="57"/>
    </location>
</feature>
<gene>
    <name evidence="2" type="ORF">GCM10010178_04030</name>
</gene>
<evidence type="ECO:0000256" key="1">
    <source>
        <dbReference type="SAM" id="MobiDB-lite"/>
    </source>
</evidence>
<dbReference type="EMBL" id="BMRE01000001">
    <property type="protein sequence ID" value="GGU15665.1"/>
    <property type="molecule type" value="Genomic_DNA"/>
</dbReference>
<accession>A0ABQ2UAM8</accession>